<evidence type="ECO:0000313" key="1">
    <source>
        <dbReference type="Proteomes" id="UP000887562"/>
    </source>
</evidence>
<dbReference type="Proteomes" id="UP000887562">
    <property type="component" value="Unplaced"/>
</dbReference>
<dbReference type="AlphaFoldDB" id="A0A915EXL9"/>
<protein>
    <submittedName>
        <fullName evidence="2">Uncharacterized protein</fullName>
    </submittedName>
</protein>
<name>A0A915EXL9_9CEST</name>
<sequence>MNVLGTYSSPGKPQVCSSIISHRLVITASGDVDRSTMIFACSSSCYSPVLHPSHFAVCTHKDTTVLIIPVFFKDLALFTSAPLITVIIIIHPFHKFTFRVSSFASFLQQSPQLISPSAWTPSMGQTMALRISPSRQTLKSILPVMYSWGTSHQLLFPSRRAVSPTNDKETIIHEGHSILENAWVNEACNNGGSRAFQKRMCAKCNGARKRDKSVAESGSMHACLHKEQEKGWLQGRTMG</sequence>
<dbReference type="WBParaSite" id="maker-E.canG7_contigs_1176-snap-gene-0.36-mRNA-1">
    <property type="protein sequence ID" value="maker-E.canG7_contigs_1176-snap-gene-0.36-mRNA-1"/>
    <property type="gene ID" value="EcG7_05804"/>
</dbReference>
<organism evidence="1 2">
    <name type="scientific">Echinococcus canadensis</name>
    <dbReference type="NCBI Taxonomy" id="519352"/>
    <lineage>
        <taxon>Eukaryota</taxon>
        <taxon>Metazoa</taxon>
        <taxon>Spiralia</taxon>
        <taxon>Lophotrochozoa</taxon>
        <taxon>Platyhelminthes</taxon>
        <taxon>Cestoda</taxon>
        <taxon>Eucestoda</taxon>
        <taxon>Cyclophyllidea</taxon>
        <taxon>Taeniidae</taxon>
        <taxon>Echinococcus</taxon>
        <taxon>Echinococcus canadensis group</taxon>
    </lineage>
</organism>
<accession>A0A915EXL9</accession>
<reference evidence="2" key="1">
    <citation type="submission" date="2022-11" db="UniProtKB">
        <authorList>
            <consortium name="WormBaseParasite"/>
        </authorList>
    </citation>
    <scope>IDENTIFICATION</scope>
</reference>
<evidence type="ECO:0000313" key="2">
    <source>
        <dbReference type="WBParaSite" id="maker-E.canG7_contigs_1176-snap-gene-0.36-mRNA-1"/>
    </source>
</evidence>
<proteinExistence type="predicted"/>
<keyword evidence="1" id="KW-1185">Reference proteome</keyword>